<protein>
    <recommendedName>
        <fullName evidence="10">Pectate lyase</fullName>
        <ecNumber evidence="10">4.2.2.2</ecNumber>
    </recommendedName>
</protein>
<evidence type="ECO:0000256" key="5">
    <source>
        <dbReference type="ARBA" id="ARBA00022525"/>
    </source>
</evidence>
<dbReference type="InterPro" id="IPR012334">
    <property type="entry name" value="Pectin_lyas_fold"/>
</dbReference>
<dbReference type="PANTHER" id="PTHR33407">
    <property type="entry name" value="PECTATE LYASE F-RELATED"/>
    <property type="match status" value="1"/>
</dbReference>
<dbReference type="GO" id="GO:0005576">
    <property type="term" value="C:extracellular region"/>
    <property type="evidence" value="ECO:0007669"/>
    <property type="project" value="UniProtKB-SubCell"/>
</dbReference>
<dbReference type="Pfam" id="PF03211">
    <property type="entry name" value="Pectate_lyase"/>
    <property type="match status" value="1"/>
</dbReference>
<dbReference type="Proteomes" id="UP000663843">
    <property type="component" value="Unassembled WGS sequence"/>
</dbReference>
<comment type="subcellular location">
    <subcellularLocation>
        <location evidence="3 10">Secreted</location>
    </subcellularLocation>
</comment>
<keyword evidence="5 10" id="KW-0964">Secreted</keyword>
<dbReference type="InterPro" id="IPR004898">
    <property type="entry name" value="Pectate_lyase_PlyH/PlyE-like"/>
</dbReference>
<evidence type="ECO:0000313" key="11">
    <source>
        <dbReference type="EMBL" id="CAE6462306.1"/>
    </source>
</evidence>
<proteinExistence type="inferred from homology"/>
<evidence type="ECO:0000256" key="4">
    <source>
        <dbReference type="ARBA" id="ARBA00006463"/>
    </source>
</evidence>
<organism evidence="11 12">
    <name type="scientific">Rhizoctonia solani</name>
    <dbReference type="NCBI Taxonomy" id="456999"/>
    <lineage>
        <taxon>Eukaryota</taxon>
        <taxon>Fungi</taxon>
        <taxon>Dikarya</taxon>
        <taxon>Basidiomycota</taxon>
        <taxon>Agaricomycotina</taxon>
        <taxon>Agaricomycetes</taxon>
        <taxon>Cantharellales</taxon>
        <taxon>Ceratobasidiaceae</taxon>
        <taxon>Rhizoctonia</taxon>
    </lineage>
</organism>
<keyword evidence="6" id="KW-0732">Signal</keyword>
<evidence type="ECO:0000313" key="12">
    <source>
        <dbReference type="Proteomes" id="UP000663843"/>
    </source>
</evidence>
<name>A0A8H3BNK3_9AGAM</name>
<dbReference type="EMBL" id="CAJMWT010003064">
    <property type="protein sequence ID" value="CAE6462306.1"/>
    <property type="molecule type" value="Genomic_DNA"/>
</dbReference>
<dbReference type="GO" id="GO:0045490">
    <property type="term" value="P:pectin catabolic process"/>
    <property type="evidence" value="ECO:0007669"/>
    <property type="project" value="TreeGrafter"/>
</dbReference>
<dbReference type="InterPro" id="IPR011050">
    <property type="entry name" value="Pectin_lyase_fold/virulence"/>
</dbReference>
<gene>
    <name evidence="11" type="ORF">RDB_LOCUS97761</name>
</gene>
<dbReference type="GO" id="GO:0030570">
    <property type="term" value="F:pectate lyase activity"/>
    <property type="evidence" value="ECO:0007669"/>
    <property type="project" value="UniProtKB-UniRule"/>
</dbReference>
<keyword evidence="7 10" id="KW-0106">Calcium</keyword>
<keyword evidence="8 10" id="KW-0456">Lyase</keyword>
<comment type="caution">
    <text evidence="11">The sequence shown here is derived from an EMBL/GenBank/DDBJ whole genome shotgun (WGS) entry which is preliminary data.</text>
</comment>
<comment type="function">
    <text evidence="9 10">Pectinolytic enzyme consist of four classes of enzymes: pectin lyase, polygalacturonase, pectin methylesterase and rhamnogalacturonase. Among pectinolytic enzymes, pectin lyase is the most important in depolymerization of pectin, since it cleaves internal glycosidic bonds of highly methylated pectins. Favors pectate, the anion, over pectin, the methyl ester.</text>
</comment>
<evidence type="ECO:0000256" key="10">
    <source>
        <dbReference type="RuleBase" id="RU367009"/>
    </source>
</evidence>
<comment type="similarity">
    <text evidence="4 10">Belongs to the polysaccharide lyase 3 family.</text>
</comment>
<comment type="cofactor">
    <cofactor evidence="2 10">
        <name>Ca(2+)</name>
        <dbReference type="ChEBI" id="CHEBI:29108"/>
    </cofactor>
</comment>
<reference evidence="11" key="1">
    <citation type="submission" date="2021-01" db="EMBL/GenBank/DDBJ databases">
        <authorList>
            <person name="Kaushik A."/>
        </authorList>
    </citation>
    <scope>NUCLEOTIDE SEQUENCE</scope>
    <source>
        <strain evidence="11">AG2-2IIIB</strain>
    </source>
</reference>
<dbReference type="EC" id="4.2.2.2" evidence="10"/>
<dbReference type="AlphaFoldDB" id="A0A8H3BNK3"/>
<accession>A0A8H3BNK3</accession>
<evidence type="ECO:0000256" key="3">
    <source>
        <dbReference type="ARBA" id="ARBA00004613"/>
    </source>
</evidence>
<evidence type="ECO:0000256" key="1">
    <source>
        <dbReference type="ARBA" id="ARBA00000695"/>
    </source>
</evidence>
<evidence type="ECO:0000256" key="6">
    <source>
        <dbReference type="ARBA" id="ARBA00022729"/>
    </source>
</evidence>
<sequence>MPSPRVDANGVYIKSAARRIFPKLPKTSSLSAPMNIKGMFDGGNVGYDRGKGACSGQREGGDIDAANIIGGGANNASDKIIQRNGGGTVNISSYCVQDFRKLDRTCGNCKTQYKRIVNINDIIAKKGKVMVGVNSNYGDVATLKNNQISGVSSMCDIFQGNTSGKVPAKLNVNRANAKYVQLLERLDECTNRSTCSCRF</sequence>
<dbReference type="PANTHER" id="PTHR33407:SF9">
    <property type="entry name" value="PECTATE LYASE F-RELATED"/>
    <property type="match status" value="1"/>
</dbReference>
<evidence type="ECO:0000256" key="2">
    <source>
        <dbReference type="ARBA" id="ARBA00001913"/>
    </source>
</evidence>
<evidence type="ECO:0000256" key="8">
    <source>
        <dbReference type="ARBA" id="ARBA00023239"/>
    </source>
</evidence>
<comment type="catalytic activity">
    <reaction evidence="1 10">
        <text>Eliminative cleavage of (1-&gt;4)-alpha-D-galacturonan to give oligosaccharides with 4-deoxy-alpha-D-galact-4-enuronosyl groups at their non-reducing ends.</text>
        <dbReference type="EC" id="4.2.2.2"/>
    </reaction>
</comment>
<evidence type="ECO:0000256" key="7">
    <source>
        <dbReference type="ARBA" id="ARBA00022837"/>
    </source>
</evidence>
<evidence type="ECO:0000256" key="9">
    <source>
        <dbReference type="ARBA" id="ARBA00025679"/>
    </source>
</evidence>
<dbReference type="SUPFAM" id="SSF51126">
    <property type="entry name" value="Pectin lyase-like"/>
    <property type="match status" value="1"/>
</dbReference>
<dbReference type="Gene3D" id="2.160.20.10">
    <property type="entry name" value="Single-stranded right-handed beta-helix, Pectin lyase-like"/>
    <property type="match status" value="1"/>
</dbReference>